<dbReference type="KEGG" id="amq:AMETH_1881"/>
<evidence type="ECO:0000313" key="1">
    <source>
        <dbReference type="EMBL" id="AIJ21973.1"/>
    </source>
</evidence>
<organism evidence="1 2">
    <name type="scientific">Amycolatopsis methanolica 239</name>
    <dbReference type="NCBI Taxonomy" id="1068978"/>
    <lineage>
        <taxon>Bacteria</taxon>
        <taxon>Bacillati</taxon>
        <taxon>Actinomycetota</taxon>
        <taxon>Actinomycetes</taxon>
        <taxon>Pseudonocardiales</taxon>
        <taxon>Pseudonocardiaceae</taxon>
        <taxon>Amycolatopsis</taxon>
        <taxon>Amycolatopsis methanolica group</taxon>
    </lineage>
</organism>
<proteinExistence type="predicted"/>
<dbReference type="AlphaFoldDB" id="A0A076MM88"/>
<gene>
    <name evidence="1" type="ORF">AMETH_1881</name>
</gene>
<dbReference type="Gene3D" id="1.10.287.1060">
    <property type="entry name" value="ESAT-6-like"/>
    <property type="match status" value="1"/>
</dbReference>
<dbReference type="RefSeq" id="WP_017981185.1">
    <property type="nucleotide sequence ID" value="NZ_AQUL01000001.1"/>
</dbReference>
<reference evidence="1 2" key="1">
    <citation type="submission" date="2014-07" db="EMBL/GenBank/DDBJ databases">
        <title>Whole Genome Sequence of the Amycolatopsis methanolica 239.</title>
        <authorList>
            <person name="Tang B."/>
        </authorList>
    </citation>
    <scope>NUCLEOTIDE SEQUENCE [LARGE SCALE GENOMIC DNA]</scope>
    <source>
        <strain evidence="1 2">239</strain>
    </source>
</reference>
<dbReference type="Proteomes" id="UP000062973">
    <property type="component" value="Chromosome"/>
</dbReference>
<dbReference type="HOGENOM" id="CLU_117639_0_0_11"/>
<dbReference type="OrthoDB" id="3627098at2"/>
<keyword evidence="2" id="KW-1185">Reference proteome</keyword>
<sequence>MAEDGATTGAAQLAGVFGGEANLNAMHADAKRMLADAKAGNWAVDEETGSHLRRAVTQMQDRMTDLAQRVQRLQQAPKFGNDEYAERAAAHFHAAMDSDEQSLVRVFLAAKDMLDSLRQAIEIAISKYDASDEAATQALNTFKDWESR</sequence>
<evidence type="ECO:0008006" key="3">
    <source>
        <dbReference type="Google" id="ProtNLM"/>
    </source>
</evidence>
<dbReference type="STRING" id="1068978.AMETH_1881"/>
<dbReference type="PATRIC" id="fig|1068978.7.peg.1993"/>
<accession>A0A076MM88</accession>
<evidence type="ECO:0000313" key="2">
    <source>
        <dbReference type="Proteomes" id="UP000062973"/>
    </source>
</evidence>
<dbReference type="EMBL" id="CP009110">
    <property type="protein sequence ID" value="AIJ21973.1"/>
    <property type="molecule type" value="Genomic_DNA"/>
</dbReference>
<protein>
    <recommendedName>
        <fullName evidence="3">PE domain-containing protein</fullName>
    </recommendedName>
</protein>
<name>A0A076MM88_AMYME</name>